<evidence type="ECO:0000313" key="3">
    <source>
        <dbReference type="Proteomes" id="UP000448199"/>
    </source>
</evidence>
<accession>A0A844XRI8</accession>
<evidence type="ECO:0000313" key="2">
    <source>
        <dbReference type="EMBL" id="MXO47628.1"/>
    </source>
</evidence>
<evidence type="ECO:0000256" key="1">
    <source>
        <dbReference type="SAM" id="SignalP"/>
    </source>
</evidence>
<keyword evidence="3" id="KW-1185">Reference proteome</keyword>
<keyword evidence="1" id="KW-0732">Signal</keyword>
<comment type="caution">
    <text evidence="2">The sequence shown here is derived from an EMBL/GenBank/DDBJ whole genome shotgun (WGS) entry which is preliminary data.</text>
</comment>
<dbReference type="PROSITE" id="PS00430">
    <property type="entry name" value="TONB_DEPENDENT_REC_1"/>
    <property type="match status" value="1"/>
</dbReference>
<dbReference type="RefSeq" id="WP_160727189.1">
    <property type="nucleotide sequence ID" value="NZ_WTYC01000002.1"/>
</dbReference>
<dbReference type="AlphaFoldDB" id="A0A844XRI8"/>
<dbReference type="OrthoDB" id="7218943at2"/>
<protein>
    <recommendedName>
        <fullName evidence="4">DUF2066 domain-containing protein</fullName>
    </recommendedName>
</protein>
<gene>
    <name evidence="2" type="ORF">GRI69_05090</name>
</gene>
<proteinExistence type="predicted"/>
<organism evidence="2 3">
    <name type="scientific">Qipengyuania vulgaris</name>
    <dbReference type="NCBI Taxonomy" id="291985"/>
    <lineage>
        <taxon>Bacteria</taxon>
        <taxon>Pseudomonadati</taxon>
        <taxon>Pseudomonadota</taxon>
        <taxon>Alphaproteobacteria</taxon>
        <taxon>Sphingomonadales</taxon>
        <taxon>Erythrobacteraceae</taxon>
        <taxon>Qipengyuania</taxon>
    </lineage>
</organism>
<feature type="chain" id="PRO_5032372053" description="DUF2066 domain-containing protein" evidence="1">
    <location>
        <begin position="20"/>
        <end position="299"/>
    </location>
</feature>
<reference evidence="2 3" key="1">
    <citation type="submission" date="2019-12" db="EMBL/GenBank/DDBJ databases">
        <title>Genomic-based taxomic classification of the family Erythrobacteraceae.</title>
        <authorList>
            <person name="Xu L."/>
        </authorList>
    </citation>
    <scope>NUCLEOTIDE SEQUENCE [LARGE SCALE GENOMIC DNA]</scope>
    <source>
        <strain evidence="2 3">DSM 17792</strain>
    </source>
</reference>
<dbReference type="InterPro" id="IPR010916">
    <property type="entry name" value="TonB_box_CS"/>
</dbReference>
<dbReference type="EMBL" id="WTYC01000002">
    <property type="protein sequence ID" value="MXO47628.1"/>
    <property type="molecule type" value="Genomic_DNA"/>
</dbReference>
<evidence type="ECO:0008006" key="4">
    <source>
        <dbReference type="Google" id="ProtNLM"/>
    </source>
</evidence>
<feature type="signal peptide" evidence="1">
    <location>
        <begin position="1"/>
        <end position="19"/>
    </location>
</feature>
<sequence length="299" mass="32018">MSKLLLCGTIMLLASPSLATQESEPVNDPETIVVTGQRQADVEAIREGIDQISPSLGPTDPIARFIDPICLDFAGLSPSQEATFRKLITFRGQNAGARFAKTDCRTNALVVIVDDPKSFLDEAREKQSNLVSASDYRKLEASIADGDPVVAVRSQEVRTALGRPAPHTATIPGLTLPMAASTKVNTDARARRVGLEQSAALVNSIVIFDATKVAGLNLVQLADYAAMRLLISSDVSPAWQGGRPDSILKLFSNSTDDIESSMTVFDESYLAAVYGLPLNAAPSRLKSQVLAGYLERSQN</sequence>
<dbReference type="Proteomes" id="UP000448199">
    <property type="component" value="Unassembled WGS sequence"/>
</dbReference>
<name>A0A844XRI8_9SPHN</name>